<sequence>MNKPQTKKKKAYKWLRILGKVVLVFLVLFLLLVLAIRSEWGQNIIVNKATSYVSNKTNTRVEIERLFLTFDGNLQIEGLYLEDTAGDTLIYSNSLEASVELMPLIKGTKYHLKSATWDGLVAKIEKDSISEQFNYQFLMDAFATADTTAVAKEQTTNPEIEIGTLDFSNFDIEFNDYTGEIVSSFKIGKLNLEMDKLDLENMRFTAGDLTLSNTQVKVTQLPPTVVSDTTESALPYFEVGDLNITNFDLDFSSKVDNIDFEGFFPEIEGSEMAITLSDQRYEANSLFLKDAVMAFEGISTENTNTTPVAGEEQLIPWPPLAVKGNSFIFENVAFSSKIGTTPNVPGVFNPENLQLTAINLKAQDINYEPENVLINLQEVSFTDRSGFKVNRLETDFKWDKNKLSARGLYAGVNSSYISGDINLDYPSFNALINKPEIVRVAIDLPEASVDLTTAFQFQPDLRKNEYFSTLSRKRINTNLKLQGTLQQLQIDPSNASWGQTKIALNGTIENPTDVENLGLYLPSLTASTTREDLLQFVNEDSLGIKLPATMRLAGNVRGAMDDLKAKATLTIPEGVVIVDGTFKNQNDIAFDTKIAVQELQLGKILQNEKIGTLTFNAMARGSGSNVNTLDVVLDSQFEKLEYAGYDFSALKLRGNIKNGKGDIDLDFKDENLDLVMNTKVKLDSVNPAFDVDLNLKGADLEKLGITQENIKAKFKLDATFIGNAERFNVESHITEGLAVYGNEPYYLGDITLDARIRQDSTDVQFKSQIINADLKSNVSPQALATALQRKFKSYVTDSTYMDTLVNPASMELKLYARQTTLLSEVLLPGLDRLDSISGNIQFDEGAGTLVADIEAPYIKYGSSIIDSVYVHLKGDEKNLVFESGLANLTAGPLAMQRTFLDGSVSDQTLFLDFNAYQGEERLAHIQSETRSENDTIVFHINPKDLIFNKKEWEIGASNKMRLAENHIRFEDFTLSRNAQRFEVSSSVAGRDKYHIGLLFENFKLSTLTSLLNPEEPLVNGLAQGSFIVEDPFMDAGIVADVTVNDFKAATVPLGTMTVKAAQNLSGKYDMAVAVKGDNVDVDLKGDYVASAEGAALNLLLDINKVKMKVVEGFLDESIAQTEGSLSGKIKIDGIPNAPDYKGTINFNNASLLVNAFNSTFKLPEEQIKVDNSGIYLNQFTIKDGADNSFIVDGGILTEDIANPKFNLTLKANDFQALNSTAEDYDFFYGKVAVTADLAITGDLNIPKVRGSMKVNEGSNFTMTVPESQLDVQEREGVVIFVNKENPDDIMTRKDDEVANATLTGYDVDVTARVDKNSTLKIIIDERSGDNFQVSGSGDFQAGLEPNGRTTLSGRYTVDDGHYEASLYGLVKRRFRIAPGSTITWQGDPLDASMDVRAIYELETSASGLMAVRTAGESTGITNKYQQKLNFLVYLNVDGELLSPDISFALDMPEDEQGQLGGEVYGQVQQLNNQEDELNKQVFSLLVLNRFFPGSGSDGSAGGPASIARDNVNNVLAGQLNNFSDKLIGGTGVKLDFGLDSYTDYQGDAPQSRTQLDISASKKLLNDRLIVQVGSAVDLEGSSQASGEGAPVIGNVSLEYLLTENGRYRLKGFRRNEFESVIDGQLIVTGIALIFNREFNKFSELFRKPIVEEVEKTEAQKEKEEQKEKEKKADDWEKDGDN</sequence>
<evidence type="ECO:0000313" key="7">
    <source>
        <dbReference type="EMBL" id="RMB63937.1"/>
    </source>
</evidence>
<evidence type="ECO:0000256" key="1">
    <source>
        <dbReference type="ARBA" id="ARBA00004167"/>
    </source>
</evidence>
<comment type="caution">
    <text evidence="7">The sequence shown here is derived from an EMBL/GenBank/DDBJ whole genome shotgun (WGS) entry which is preliminary data.</text>
</comment>
<dbReference type="RefSeq" id="WP_121915733.1">
    <property type="nucleotide sequence ID" value="NZ_REFV01000001.1"/>
</dbReference>
<gene>
    <name evidence="7" type="ORF">EAX61_00720</name>
</gene>
<keyword evidence="8" id="KW-1185">Reference proteome</keyword>
<dbReference type="Pfam" id="PF04357">
    <property type="entry name" value="TamB"/>
    <property type="match status" value="1"/>
</dbReference>
<keyword evidence="4" id="KW-0472">Membrane</keyword>
<dbReference type="OrthoDB" id="9811276at2"/>
<evidence type="ECO:0000256" key="3">
    <source>
        <dbReference type="ARBA" id="ARBA00022989"/>
    </source>
</evidence>
<comment type="subcellular location">
    <subcellularLocation>
        <location evidence="1">Membrane</location>
        <topology evidence="1">Single-pass membrane protein</topology>
    </subcellularLocation>
</comment>
<evidence type="ECO:0000259" key="6">
    <source>
        <dbReference type="Pfam" id="PF04357"/>
    </source>
</evidence>
<proteinExistence type="predicted"/>
<feature type="domain" description="Translocation and assembly module TamB C-terminal" evidence="6">
    <location>
        <begin position="1178"/>
        <end position="1638"/>
    </location>
</feature>
<protein>
    <submittedName>
        <fullName evidence="7">Translocation/assembly module TamB</fullName>
    </submittedName>
</protein>
<evidence type="ECO:0000256" key="5">
    <source>
        <dbReference type="SAM" id="MobiDB-lite"/>
    </source>
</evidence>
<dbReference type="GO" id="GO:0005886">
    <property type="term" value="C:plasma membrane"/>
    <property type="evidence" value="ECO:0007669"/>
    <property type="project" value="InterPro"/>
</dbReference>
<keyword evidence="2" id="KW-0812">Transmembrane</keyword>
<dbReference type="InterPro" id="IPR007452">
    <property type="entry name" value="TamB_C"/>
</dbReference>
<dbReference type="EMBL" id="REFV01000001">
    <property type="protein sequence ID" value="RMB63937.1"/>
    <property type="molecule type" value="Genomic_DNA"/>
</dbReference>
<dbReference type="Proteomes" id="UP000281985">
    <property type="component" value="Unassembled WGS sequence"/>
</dbReference>
<evidence type="ECO:0000256" key="2">
    <source>
        <dbReference type="ARBA" id="ARBA00022692"/>
    </source>
</evidence>
<feature type="region of interest" description="Disordered" evidence="5">
    <location>
        <begin position="1655"/>
        <end position="1681"/>
    </location>
</feature>
<keyword evidence="3" id="KW-1133">Transmembrane helix</keyword>
<organism evidence="7 8">
    <name type="scientific">Dokdonia sinensis</name>
    <dbReference type="NCBI Taxonomy" id="2479847"/>
    <lineage>
        <taxon>Bacteria</taxon>
        <taxon>Pseudomonadati</taxon>
        <taxon>Bacteroidota</taxon>
        <taxon>Flavobacteriia</taxon>
        <taxon>Flavobacteriales</taxon>
        <taxon>Flavobacteriaceae</taxon>
        <taxon>Dokdonia</taxon>
    </lineage>
</organism>
<dbReference type="GO" id="GO:0009306">
    <property type="term" value="P:protein secretion"/>
    <property type="evidence" value="ECO:0007669"/>
    <property type="project" value="InterPro"/>
</dbReference>
<reference evidence="7 8" key="1">
    <citation type="submission" date="2018-10" db="EMBL/GenBank/DDBJ databases">
        <title>Dokdonia luteus sp. nov., isolated from sea water.</title>
        <authorList>
            <person name="Zhou L.Y."/>
            <person name="Du Z.J."/>
        </authorList>
    </citation>
    <scope>NUCLEOTIDE SEQUENCE [LARGE SCALE GENOMIC DNA]</scope>
    <source>
        <strain evidence="7 8">SH27</strain>
    </source>
</reference>
<name>A0A3M0GHA1_9FLAO</name>
<evidence type="ECO:0000313" key="8">
    <source>
        <dbReference type="Proteomes" id="UP000281985"/>
    </source>
</evidence>
<accession>A0A3M0GHA1</accession>
<evidence type="ECO:0000256" key="4">
    <source>
        <dbReference type="ARBA" id="ARBA00023136"/>
    </source>
</evidence>